<keyword evidence="1" id="KW-0812">Transmembrane</keyword>
<dbReference type="Proteomes" id="UP000887578">
    <property type="component" value="Unplaced"/>
</dbReference>
<keyword evidence="2" id="KW-1185">Reference proteome</keyword>
<accession>A0A914P093</accession>
<feature type="transmembrane region" description="Helical" evidence="1">
    <location>
        <begin position="75"/>
        <end position="97"/>
    </location>
</feature>
<evidence type="ECO:0000313" key="2">
    <source>
        <dbReference type="Proteomes" id="UP000887578"/>
    </source>
</evidence>
<keyword evidence="1" id="KW-1133">Transmembrane helix</keyword>
<evidence type="ECO:0000313" key="3">
    <source>
        <dbReference type="WBParaSite" id="PDA_v2.g10580.t1"/>
    </source>
</evidence>
<feature type="transmembrane region" description="Helical" evidence="1">
    <location>
        <begin position="44"/>
        <end position="69"/>
    </location>
</feature>
<dbReference type="AlphaFoldDB" id="A0A914P093"/>
<organism evidence="2 3">
    <name type="scientific">Panagrolaimus davidi</name>
    <dbReference type="NCBI Taxonomy" id="227884"/>
    <lineage>
        <taxon>Eukaryota</taxon>
        <taxon>Metazoa</taxon>
        <taxon>Ecdysozoa</taxon>
        <taxon>Nematoda</taxon>
        <taxon>Chromadorea</taxon>
        <taxon>Rhabditida</taxon>
        <taxon>Tylenchina</taxon>
        <taxon>Panagrolaimomorpha</taxon>
        <taxon>Panagrolaimoidea</taxon>
        <taxon>Panagrolaimidae</taxon>
        <taxon>Panagrolaimus</taxon>
    </lineage>
</organism>
<name>A0A914P093_9BILA</name>
<sequence>MHILTLVICKILHIKNQQMYRMLVYRVTLKRRYQIFVNLKVLKYLWPSIVMFSIIAPLGPIVAAIYTLLTPYKLAPLAVFHLFYLIAFLAIMSYRLYSERKTATKTENASKLVSPWGKSMPANVSVDKYFDALNEQWN</sequence>
<protein>
    <submittedName>
        <fullName evidence="3">Uncharacterized protein</fullName>
    </submittedName>
</protein>
<reference evidence="3" key="1">
    <citation type="submission" date="2022-11" db="UniProtKB">
        <authorList>
            <consortium name="WormBaseParasite"/>
        </authorList>
    </citation>
    <scope>IDENTIFICATION</scope>
</reference>
<proteinExistence type="predicted"/>
<keyword evidence="1" id="KW-0472">Membrane</keyword>
<evidence type="ECO:0000256" key="1">
    <source>
        <dbReference type="SAM" id="Phobius"/>
    </source>
</evidence>
<dbReference type="WBParaSite" id="PDA_v2.g10580.t1">
    <property type="protein sequence ID" value="PDA_v2.g10580.t1"/>
    <property type="gene ID" value="PDA_v2.g10580"/>
</dbReference>